<reference evidence="2 3" key="1">
    <citation type="submission" date="2015-09" db="EMBL/GenBank/DDBJ databases">
        <authorList>
            <consortium name="Pathogen Informatics"/>
        </authorList>
    </citation>
    <scope>NUCLEOTIDE SEQUENCE [LARGE SCALE GENOMIC DNA]</scope>
    <source>
        <strain evidence="2 3">2789STDY5608854</strain>
    </source>
</reference>
<evidence type="ECO:0000313" key="3">
    <source>
        <dbReference type="Proteomes" id="UP000095746"/>
    </source>
</evidence>
<organism evidence="2 3">
    <name type="scientific">Flavonifractor plautii</name>
    <name type="common">Fusobacterium plautii</name>
    <dbReference type="NCBI Taxonomy" id="292800"/>
    <lineage>
        <taxon>Bacteria</taxon>
        <taxon>Bacillati</taxon>
        <taxon>Bacillota</taxon>
        <taxon>Clostridia</taxon>
        <taxon>Eubacteriales</taxon>
        <taxon>Oscillospiraceae</taxon>
        <taxon>Flavonifractor</taxon>
    </lineage>
</organism>
<dbReference type="Proteomes" id="UP000095746">
    <property type="component" value="Unassembled WGS sequence"/>
</dbReference>
<evidence type="ECO:0000256" key="1">
    <source>
        <dbReference type="SAM" id="MobiDB-lite"/>
    </source>
</evidence>
<dbReference type="EMBL" id="CYZT01000681">
    <property type="protein sequence ID" value="CUQ10557.1"/>
    <property type="molecule type" value="Genomic_DNA"/>
</dbReference>
<protein>
    <submittedName>
        <fullName evidence="2">Uncharacterized protein</fullName>
    </submittedName>
</protein>
<feature type="compositionally biased region" description="Polar residues" evidence="1">
    <location>
        <begin position="24"/>
        <end position="39"/>
    </location>
</feature>
<sequence>MRESWVVTASAVRGRVRAASGTGPSTVATRSSGSSTPTRAGSPGRSMA</sequence>
<gene>
    <name evidence="2" type="ORF">ERS852411_03977</name>
</gene>
<feature type="region of interest" description="Disordered" evidence="1">
    <location>
        <begin position="15"/>
        <end position="48"/>
    </location>
</feature>
<accession>A0A174TRD0</accession>
<dbReference type="AlphaFoldDB" id="A0A174TRD0"/>
<evidence type="ECO:0000313" key="2">
    <source>
        <dbReference type="EMBL" id="CUQ10557.1"/>
    </source>
</evidence>
<proteinExistence type="predicted"/>
<name>A0A174TRD0_FLAPL</name>